<dbReference type="KEGG" id="pgs:CPT03_08175"/>
<gene>
    <name evidence="2" type="ORF">CPT03_08175</name>
</gene>
<keyword evidence="3" id="KW-1185">Reference proteome</keyword>
<feature type="chain" id="PRO_5013682531" description="Murein L,D-transpeptidase catalytic domain family protein" evidence="1">
    <location>
        <begin position="21"/>
        <end position="267"/>
    </location>
</feature>
<evidence type="ECO:0000313" key="2">
    <source>
        <dbReference type="EMBL" id="ATP56452.1"/>
    </source>
</evidence>
<organism evidence="2 3">
    <name type="scientific">Pedobacter ginsengisoli</name>
    <dbReference type="NCBI Taxonomy" id="363852"/>
    <lineage>
        <taxon>Bacteria</taxon>
        <taxon>Pseudomonadati</taxon>
        <taxon>Bacteroidota</taxon>
        <taxon>Sphingobacteriia</taxon>
        <taxon>Sphingobacteriales</taxon>
        <taxon>Sphingobacteriaceae</taxon>
        <taxon>Pedobacter</taxon>
    </lineage>
</organism>
<keyword evidence="1" id="KW-0732">Signal</keyword>
<evidence type="ECO:0000256" key="1">
    <source>
        <dbReference type="SAM" id="SignalP"/>
    </source>
</evidence>
<dbReference type="EMBL" id="CP024091">
    <property type="protein sequence ID" value="ATP56452.1"/>
    <property type="molecule type" value="Genomic_DNA"/>
</dbReference>
<protein>
    <recommendedName>
        <fullName evidence="4">Murein L,D-transpeptidase catalytic domain family protein</fullName>
    </recommendedName>
</protein>
<proteinExistence type="predicted"/>
<sequence>MMKCILGGVSMLALSLSLTIIDGGTPAKPLEQISVAKITTDSLYNSHVNNLYNEINLEYTGLSQAVFEKALTGYYNLKKSGKVSEDKSILSIADFDKNSTQKRLWIIDLDKKKLILNTWVAHGQRSGADKATRFSNSSDSFQSSIGFYLTAEVYRGQHGRSLRLDGMDEGFNSNARRRSIVVHGADYVSQGTINALGRLGRSQGCPAVPAELSNLVINTIEGKTVLFINVTDQRYTSRYLDEHMAAAFASNFDQQDTTSYQDSTLNI</sequence>
<dbReference type="PANTHER" id="PTHR38477:SF1">
    <property type="entry name" value="MUREIN L,D-TRANSPEPTIDASE CATALYTIC DOMAIN FAMILY PROTEIN"/>
    <property type="match status" value="1"/>
</dbReference>
<dbReference type="Proteomes" id="UP000223749">
    <property type="component" value="Chromosome"/>
</dbReference>
<dbReference type="OrthoDB" id="9815195at2"/>
<reference evidence="2 3" key="1">
    <citation type="submission" date="2017-10" db="EMBL/GenBank/DDBJ databases">
        <title>Whole genome of Pedobacter ginsengisoli T01R-27 isolated from tomato rhizosphere.</title>
        <authorList>
            <person name="Weon H.-Y."/>
            <person name="Lee S.A."/>
            <person name="Sang M.K."/>
            <person name="Song J."/>
        </authorList>
    </citation>
    <scope>NUCLEOTIDE SEQUENCE [LARGE SCALE GENOMIC DNA]</scope>
    <source>
        <strain evidence="2 3">T01R-27</strain>
    </source>
</reference>
<dbReference type="AlphaFoldDB" id="A0A2D1U4C3"/>
<dbReference type="Pfam" id="PF13645">
    <property type="entry name" value="YkuD_2"/>
    <property type="match status" value="1"/>
</dbReference>
<evidence type="ECO:0008006" key="4">
    <source>
        <dbReference type="Google" id="ProtNLM"/>
    </source>
</evidence>
<dbReference type="PANTHER" id="PTHR38477">
    <property type="entry name" value="HYPOTHETICAL EXPORTED PROTEIN"/>
    <property type="match status" value="1"/>
</dbReference>
<name>A0A2D1U4C3_9SPHI</name>
<dbReference type="RefSeq" id="WP_099438394.1">
    <property type="nucleotide sequence ID" value="NZ_CP024091.1"/>
</dbReference>
<accession>A0A2D1U4C3</accession>
<evidence type="ECO:0000313" key="3">
    <source>
        <dbReference type="Proteomes" id="UP000223749"/>
    </source>
</evidence>
<feature type="signal peptide" evidence="1">
    <location>
        <begin position="1"/>
        <end position="20"/>
    </location>
</feature>
<dbReference type="InterPro" id="IPR032676">
    <property type="entry name" value="YkuD_2"/>
</dbReference>